<keyword evidence="1" id="KW-1133">Transmembrane helix</keyword>
<feature type="signal peptide" evidence="2">
    <location>
        <begin position="1"/>
        <end position="20"/>
    </location>
</feature>
<dbReference type="Proteomes" id="UP001634394">
    <property type="component" value="Unassembled WGS sequence"/>
</dbReference>
<keyword evidence="4" id="KW-1185">Reference proteome</keyword>
<reference evidence="3 4" key="1">
    <citation type="submission" date="2024-11" db="EMBL/GenBank/DDBJ databases">
        <title>Chromosome-level genome assembly of the freshwater bivalve Anodonta woodiana.</title>
        <authorList>
            <person name="Chen X."/>
        </authorList>
    </citation>
    <scope>NUCLEOTIDE SEQUENCE [LARGE SCALE GENOMIC DNA]</scope>
    <source>
        <strain evidence="3">MN2024</strain>
        <tissue evidence="3">Gills</tissue>
    </source>
</reference>
<accession>A0ABD3UFM1</accession>
<evidence type="ECO:0000313" key="3">
    <source>
        <dbReference type="EMBL" id="KAL3848297.1"/>
    </source>
</evidence>
<dbReference type="EMBL" id="JBJQND010000016">
    <property type="protein sequence ID" value="KAL3848297.1"/>
    <property type="molecule type" value="Genomic_DNA"/>
</dbReference>
<keyword evidence="1" id="KW-0472">Membrane</keyword>
<evidence type="ECO:0000313" key="4">
    <source>
        <dbReference type="Proteomes" id="UP001634394"/>
    </source>
</evidence>
<dbReference type="AlphaFoldDB" id="A0ABD3UFM1"/>
<feature type="transmembrane region" description="Helical" evidence="1">
    <location>
        <begin position="86"/>
        <end position="109"/>
    </location>
</feature>
<feature type="chain" id="PRO_5044854334" evidence="2">
    <location>
        <begin position="21"/>
        <end position="124"/>
    </location>
</feature>
<proteinExistence type="predicted"/>
<evidence type="ECO:0000256" key="2">
    <source>
        <dbReference type="SAM" id="SignalP"/>
    </source>
</evidence>
<comment type="caution">
    <text evidence="3">The sequence shown here is derived from an EMBL/GenBank/DDBJ whole genome shotgun (WGS) entry which is preliminary data.</text>
</comment>
<gene>
    <name evidence="3" type="ORF">ACJMK2_019165</name>
</gene>
<keyword evidence="2" id="KW-0732">Signal</keyword>
<name>A0ABD3UFM1_SINWO</name>
<sequence length="124" mass="13848">MEHGFTILLTVLLLVYCAQGQEDCHRTATYNYYFGTWAHQCSHYITNGASAEWTGFSCGEDYDCCENACCKRTSETIPSNMETAGMVLSATAIFTFIILALLIFGSMFCSNKEDESKLFSKGRN</sequence>
<evidence type="ECO:0000256" key="1">
    <source>
        <dbReference type="SAM" id="Phobius"/>
    </source>
</evidence>
<keyword evidence="1" id="KW-0812">Transmembrane</keyword>
<organism evidence="3 4">
    <name type="scientific">Sinanodonta woodiana</name>
    <name type="common">Chinese pond mussel</name>
    <name type="synonym">Anodonta woodiana</name>
    <dbReference type="NCBI Taxonomy" id="1069815"/>
    <lineage>
        <taxon>Eukaryota</taxon>
        <taxon>Metazoa</taxon>
        <taxon>Spiralia</taxon>
        <taxon>Lophotrochozoa</taxon>
        <taxon>Mollusca</taxon>
        <taxon>Bivalvia</taxon>
        <taxon>Autobranchia</taxon>
        <taxon>Heteroconchia</taxon>
        <taxon>Palaeoheterodonta</taxon>
        <taxon>Unionida</taxon>
        <taxon>Unionoidea</taxon>
        <taxon>Unionidae</taxon>
        <taxon>Unioninae</taxon>
        <taxon>Sinanodonta</taxon>
    </lineage>
</organism>
<protein>
    <submittedName>
        <fullName evidence="3">Uncharacterized protein</fullName>
    </submittedName>
</protein>